<dbReference type="InterPro" id="IPR044440">
    <property type="entry name" value="GABAb_receptor_plant_PBP1"/>
</dbReference>
<feature type="transmembrane region" description="Helical" evidence="14">
    <location>
        <begin position="656"/>
        <end position="679"/>
    </location>
</feature>
<dbReference type="GO" id="GO:0015276">
    <property type="term" value="F:ligand-gated monoatomic ion channel activity"/>
    <property type="evidence" value="ECO:0000318"/>
    <property type="project" value="GO_Central"/>
</dbReference>
<dbReference type="InterPro" id="IPR001638">
    <property type="entry name" value="Solute-binding_3/MltF_N"/>
</dbReference>
<keyword evidence="4 14" id="KW-0812">Transmembrane</keyword>
<keyword evidence="18" id="KW-1185">Reference proteome</keyword>
<dbReference type="PANTHER" id="PTHR34836">
    <property type="entry name" value="OS06G0188250 PROTEIN"/>
    <property type="match status" value="1"/>
</dbReference>
<evidence type="ECO:0000256" key="3">
    <source>
        <dbReference type="ARBA" id="ARBA00022448"/>
    </source>
</evidence>
<dbReference type="Gene3D" id="3.40.190.10">
    <property type="entry name" value="Periplasmic binding protein-like II"/>
    <property type="match status" value="1"/>
</dbReference>
<dbReference type="Gene3D" id="3.40.50.2300">
    <property type="match status" value="2"/>
</dbReference>
<evidence type="ECO:0000256" key="1">
    <source>
        <dbReference type="ARBA" id="ARBA00004141"/>
    </source>
</evidence>
<dbReference type="GO" id="GO:0038023">
    <property type="term" value="F:signaling receptor activity"/>
    <property type="evidence" value="ECO:0000318"/>
    <property type="project" value="GO_Central"/>
</dbReference>
<evidence type="ECO:0000256" key="5">
    <source>
        <dbReference type="ARBA" id="ARBA00022729"/>
    </source>
</evidence>
<keyword evidence="9 13" id="KW-0675">Receptor</keyword>
<feature type="domain" description="Ionotropic glutamate receptor C-terminal" evidence="16">
    <location>
        <begin position="463"/>
        <end position="817"/>
    </location>
</feature>
<comment type="similarity">
    <text evidence="2 13">Belongs to the glutamate-gated ion channel (TC 1.A.10.1) family.</text>
</comment>
<evidence type="ECO:0000256" key="12">
    <source>
        <dbReference type="ARBA" id="ARBA00023303"/>
    </source>
</evidence>
<dbReference type="EMBL" id="NBSK02000008">
    <property type="protein sequence ID" value="KAJ0194143.1"/>
    <property type="molecule type" value="Genomic_DNA"/>
</dbReference>
<dbReference type="Proteomes" id="UP000235145">
    <property type="component" value="Unassembled WGS sequence"/>
</dbReference>
<dbReference type="InterPro" id="IPR028082">
    <property type="entry name" value="Peripla_BP_I"/>
</dbReference>
<comment type="function">
    <text evidence="13">Glutamate-gated receptor that probably acts as non-selective cation channel.</text>
</comment>
<dbReference type="SUPFAM" id="SSF53850">
    <property type="entry name" value="Periplasmic binding protein-like II"/>
    <property type="match status" value="1"/>
</dbReference>
<comment type="subcellular location">
    <subcellularLocation>
        <location evidence="1">Membrane</location>
        <topology evidence="1">Multi-pass membrane protein</topology>
    </subcellularLocation>
</comment>
<evidence type="ECO:0000256" key="2">
    <source>
        <dbReference type="ARBA" id="ARBA00008685"/>
    </source>
</evidence>
<dbReference type="Pfam" id="PF01094">
    <property type="entry name" value="ANF_receptor"/>
    <property type="match status" value="1"/>
</dbReference>
<dbReference type="InterPro" id="IPR015683">
    <property type="entry name" value="Ionotropic_Glu_rcpt"/>
</dbReference>
<proteinExistence type="inferred from homology"/>
<keyword evidence="6 14" id="KW-1133">Transmembrane helix</keyword>
<keyword evidence="7 13" id="KW-0406">Ion transport</keyword>
<comment type="caution">
    <text evidence="17">The sequence shown here is derived from an EMBL/GenBank/DDBJ whole genome shotgun (WGS) entry which is preliminary data.</text>
</comment>
<evidence type="ECO:0000256" key="8">
    <source>
        <dbReference type="ARBA" id="ARBA00023136"/>
    </source>
</evidence>
<evidence type="ECO:0000259" key="16">
    <source>
        <dbReference type="SMART" id="SM00079"/>
    </source>
</evidence>
<evidence type="ECO:0000256" key="10">
    <source>
        <dbReference type="ARBA" id="ARBA00023180"/>
    </source>
</evidence>
<name>A0A9R1UV47_LACSA</name>
<organism evidence="17 18">
    <name type="scientific">Lactuca sativa</name>
    <name type="common">Garden lettuce</name>
    <dbReference type="NCBI Taxonomy" id="4236"/>
    <lineage>
        <taxon>Eukaryota</taxon>
        <taxon>Viridiplantae</taxon>
        <taxon>Streptophyta</taxon>
        <taxon>Embryophyta</taxon>
        <taxon>Tracheophyta</taxon>
        <taxon>Spermatophyta</taxon>
        <taxon>Magnoliopsida</taxon>
        <taxon>eudicotyledons</taxon>
        <taxon>Gunneridae</taxon>
        <taxon>Pentapetalae</taxon>
        <taxon>asterids</taxon>
        <taxon>campanulids</taxon>
        <taxon>Asterales</taxon>
        <taxon>Asteraceae</taxon>
        <taxon>Cichorioideae</taxon>
        <taxon>Cichorieae</taxon>
        <taxon>Lactucinae</taxon>
        <taxon>Lactuca</taxon>
    </lineage>
</organism>
<keyword evidence="10" id="KW-0325">Glycoprotein</keyword>
<evidence type="ECO:0000313" key="18">
    <source>
        <dbReference type="Proteomes" id="UP000235145"/>
    </source>
</evidence>
<dbReference type="CDD" id="cd19990">
    <property type="entry name" value="PBP1_GABAb_receptor_plant"/>
    <property type="match status" value="1"/>
</dbReference>
<dbReference type="InterPro" id="IPR001320">
    <property type="entry name" value="Iontro_rcpt_C"/>
</dbReference>
<evidence type="ECO:0000256" key="15">
    <source>
        <dbReference type="SAM" id="SignalP"/>
    </source>
</evidence>
<evidence type="ECO:0000313" key="17">
    <source>
        <dbReference type="EMBL" id="KAJ0194143.1"/>
    </source>
</evidence>
<reference evidence="17 18" key="1">
    <citation type="journal article" date="2017" name="Nat. Commun.">
        <title>Genome assembly with in vitro proximity ligation data and whole-genome triplication in lettuce.</title>
        <authorList>
            <person name="Reyes-Chin-Wo S."/>
            <person name="Wang Z."/>
            <person name="Yang X."/>
            <person name="Kozik A."/>
            <person name="Arikit S."/>
            <person name="Song C."/>
            <person name="Xia L."/>
            <person name="Froenicke L."/>
            <person name="Lavelle D.O."/>
            <person name="Truco M.J."/>
            <person name="Xia R."/>
            <person name="Zhu S."/>
            <person name="Xu C."/>
            <person name="Xu H."/>
            <person name="Xu X."/>
            <person name="Cox K."/>
            <person name="Korf I."/>
            <person name="Meyers B.C."/>
            <person name="Michelmore R.W."/>
        </authorList>
    </citation>
    <scope>NUCLEOTIDE SEQUENCE [LARGE SCALE GENOMIC DNA]</scope>
    <source>
        <strain evidence="18">cv. Salinas</strain>
        <tissue evidence="17">Seedlings</tissue>
    </source>
</reference>
<evidence type="ECO:0000256" key="6">
    <source>
        <dbReference type="ARBA" id="ARBA00022989"/>
    </source>
</evidence>
<dbReference type="Gene3D" id="1.10.287.70">
    <property type="match status" value="1"/>
</dbReference>
<dbReference type="InterPro" id="IPR001828">
    <property type="entry name" value="ANF_lig-bd_rcpt"/>
</dbReference>
<evidence type="ECO:0000256" key="13">
    <source>
        <dbReference type="PIRNR" id="PIRNR037090"/>
    </source>
</evidence>
<gene>
    <name evidence="17" type="ORF">LSAT_V11C800427550</name>
</gene>
<dbReference type="PANTHER" id="PTHR34836:SF6">
    <property type="entry name" value="PERIPLASMIC BINDING PROTEIN-LIKE I"/>
    <property type="match status" value="1"/>
</dbReference>
<evidence type="ECO:0000256" key="7">
    <source>
        <dbReference type="ARBA" id="ARBA00023065"/>
    </source>
</evidence>
<sequence length="880" mass="98740">MLNVRVTSNYLVPTNMVHSEHSKSSLCLLILLCILDHALCAQYVPSQNKNQNININNDILISMGIILDMESPIGKSIHSCITMAISDFYALNHSYKTRIVLHTRDSEGDPVKALSAVDHLLKNAKVQAIIGPETYLPSKLLSLFADKAEVPIFSFASSSSRENPYLFQIKQDESIMAKSIAALVKSFNWRNVIFIHEDTEDGREILPYLAESLQDKNICISYRSAISASATHDSITQELRKIMTFHTTVIILHVSPSLASSLILNAKRLEMVSEGYAWILTEKTVDLLRSTNFTVIESSQGALGFRSYVPPSDRLHILTTKWHNFFYGNNFTSITKEVPVPALWAYDTIWALAESVEKVGVPHNGSMLLHEVLKIRFKGITGDFQLSEGKVLSNGYEIMNAVDNGERRVGYWTLSKGIRRAHPHINIDRLYPSLGSEAVVWPGGSTTAPKGWVLRATPSKKLKFGVQNINNFKYFMDIDHDVEKNVTTATGFSADVFYTCICALPYKVPYTFISFDNVSIDDLVQKVYNEEIDAVIGDSTILANRSEYVDFTATYTDLGVGTLVRIKKKDVWFFLKPLLDIYLCLVAIGSLIFNALVVWAIERMNPDSKVSRGTFNLYLSKMLLLSEIEFNQGLTMICFCIVGDNLSRNLSKFIMFIWFIVLLVLFTSYDAFLTSLLTVEQFESASERGIVGFHGGDFMKGVTVNNLHFENWNHRPYYSYEAYAHALSKDGEADAIVDEIPYIKMFLSRYPGDYALVSSQPITSGFAFVSTPSSSSLSTIIMIFQKGSPLVEDLSREIARIRLDGTLRSLENKWYENQIPLPSRNSTMPELSLTLDKLGGLFIISAATSTLALIISFFYLLHVMVTEGFNYLAIDGLEGF</sequence>
<keyword evidence="3 13" id="KW-0813">Transport</keyword>
<feature type="chain" id="PRO_5040248456" description="Glutamate receptor" evidence="15">
    <location>
        <begin position="41"/>
        <end position="880"/>
    </location>
</feature>
<accession>A0A9R1UV47</accession>
<dbReference type="GO" id="GO:0005886">
    <property type="term" value="C:plasma membrane"/>
    <property type="evidence" value="ECO:0000318"/>
    <property type="project" value="GO_Central"/>
</dbReference>
<dbReference type="InterPro" id="IPR017103">
    <property type="entry name" value="Iontropic_Glu_rcpt_pln"/>
</dbReference>
<keyword evidence="11 13" id="KW-1071">Ligand-gated ion channel</keyword>
<dbReference type="AlphaFoldDB" id="A0A9R1UV47"/>
<dbReference type="PIRSF" id="PIRSF037090">
    <property type="entry name" value="Iontro_Glu-like_rcpt_pln"/>
    <property type="match status" value="1"/>
</dbReference>
<keyword evidence="12 13" id="KW-0407">Ion channel</keyword>
<protein>
    <recommendedName>
        <fullName evidence="13">Glutamate receptor</fullName>
    </recommendedName>
</protein>
<dbReference type="FunFam" id="3.40.50.2300:FF:000081">
    <property type="entry name" value="Glutamate receptor"/>
    <property type="match status" value="1"/>
</dbReference>
<dbReference type="Pfam" id="PF00497">
    <property type="entry name" value="SBP_bac_3"/>
    <property type="match status" value="1"/>
</dbReference>
<keyword evidence="5 15" id="KW-0732">Signal</keyword>
<feature type="transmembrane region" description="Helical" evidence="14">
    <location>
        <begin position="838"/>
        <end position="861"/>
    </location>
</feature>
<feature type="signal peptide" evidence="15">
    <location>
        <begin position="1"/>
        <end position="40"/>
    </location>
</feature>
<keyword evidence="8 13" id="KW-0472">Membrane</keyword>
<evidence type="ECO:0000256" key="11">
    <source>
        <dbReference type="ARBA" id="ARBA00023286"/>
    </source>
</evidence>
<evidence type="ECO:0000256" key="4">
    <source>
        <dbReference type="ARBA" id="ARBA00022692"/>
    </source>
</evidence>
<feature type="transmembrane region" description="Helical" evidence="14">
    <location>
        <begin position="579"/>
        <end position="601"/>
    </location>
</feature>
<feature type="transmembrane region" description="Helical" evidence="14">
    <location>
        <begin position="622"/>
        <end position="644"/>
    </location>
</feature>
<evidence type="ECO:0000256" key="14">
    <source>
        <dbReference type="SAM" id="Phobius"/>
    </source>
</evidence>
<evidence type="ECO:0000256" key="9">
    <source>
        <dbReference type="ARBA" id="ARBA00023170"/>
    </source>
</evidence>
<dbReference type="SMART" id="SM00079">
    <property type="entry name" value="PBPe"/>
    <property type="match status" value="1"/>
</dbReference>
<dbReference type="SUPFAM" id="SSF53822">
    <property type="entry name" value="Periplasmic binding protein-like I"/>
    <property type="match status" value="1"/>
</dbReference>